<comment type="caution">
    <text evidence="1">The sequence shown here is derived from an EMBL/GenBank/DDBJ whole genome shotgun (WGS) entry which is preliminary data.</text>
</comment>
<dbReference type="EMBL" id="BLIO01000001">
    <property type="protein sequence ID" value="GFE14680.1"/>
    <property type="molecule type" value="Genomic_DNA"/>
</dbReference>
<protein>
    <submittedName>
        <fullName evidence="1">Uncharacterized protein</fullName>
    </submittedName>
</protein>
<evidence type="ECO:0000313" key="2">
    <source>
        <dbReference type="Proteomes" id="UP000430079"/>
    </source>
</evidence>
<evidence type="ECO:0000313" key="1">
    <source>
        <dbReference type="EMBL" id="GFE14680.1"/>
    </source>
</evidence>
<accession>A0A640SUJ6</accession>
<reference evidence="1 2" key="1">
    <citation type="submission" date="2019-12" db="EMBL/GenBank/DDBJ databases">
        <title>Whole genome shotgun sequence of Streptomyces hygroscopicus subsp. glebosus NBRC 13786.</title>
        <authorList>
            <person name="Ichikawa N."/>
            <person name="Kimura A."/>
            <person name="Kitahashi Y."/>
            <person name="Komaki H."/>
            <person name="Tamura T."/>
        </authorList>
    </citation>
    <scope>NUCLEOTIDE SEQUENCE [LARGE SCALE GENOMIC DNA]</scope>
    <source>
        <strain evidence="1 2">NBRC 13786</strain>
    </source>
</reference>
<gene>
    <name evidence="1" type="ORF">Sgleb_27270</name>
</gene>
<organism evidence="1 2">
    <name type="scientific">Streptomyces glebosus</name>
    <dbReference type="NCBI Taxonomy" id="249580"/>
    <lineage>
        <taxon>Bacteria</taxon>
        <taxon>Bacillati</taxon>
        <taxon>Actinomycetota</taxon>
        <taxon>Actinomycetes</taxon>
        <taxon>Kitasatosporales</taxon>
        <taxon>Streptomycetaceae</taxon>
        <taxon>Streptomyces</taxon>
    </lineage>
</organism>
<proteinExistence type="predicted"/>
<sequence>MRGAVTAATVAIAGGAEGGWLSAASGADVMAQCYLRDRKLQIGGGVVTVTKAPSGQNTTTVG</sequence>
<dbReference type="Proteomes" id="UP000430079">
    <property type="component" value="Unassembled WGS sequence"/>
</dbReference>
<dbReference type="AlphaFoldDB" id="A0A640SUJ6"/>
<name>A0A640SUJ6_9ACTN</name>
<keyword evidence="2" id="KW-1185">Reference proteome</keyword>